<dbReference type="OMA" id="YLVGYPI"/>
<dbReference type="PaxDb" id="4081-Solyc06g076250.2.1"/>
<proteinExistence type="predicted"/>
<evidence type="ECO:0000313" key="2">
    <source>
        <dbReference type="EnsemblPlants" id="Solyc06g076250.3.1"/>
    </source>
</evidence>
<feature type="transmembrane region" description="Helical" evidence="1">
    <location>
        <begin position="256"/>
        <end position="281"/>
    </location>
</feature>
<dbReference type="InParanoid" id="A0A3Q7H1F6"/>
<name>A0A3Q7H1F6_SOLLC</name>
<dbReference type="PANTHER" id="PTHR31032">
    <property type="entry name" value="PGR5-LIKE PROTEIN 1B, CHLOROPLASTIC"/>
    <property type="match status" value="1"/>
</dbReference>
<dbReference type="EnsemblPlants" id="Solyc06g076250.3.1">
    <property type="protein sequence ID" value="Solyc06g076250.3.1"/>
    <property type="gene ID" value="Solyc06g076250.3"/>
</dbReference>
<organism evidence="2">
    <name type="scientific">Solanum lycopersicum</name>
    <name type="common">Tomato</name>
    <name type="synonym">Lycopersicon esculentum</name>
    <dbReference type="NCBI Taxonomy" id="4081"/>
    <lineage>
        <taxon>Eukaryota</taxon>
        <taxon>Viridiplantae</taxon>
        <taxon>Streptophyta</taxon>
        <taxon>Embryophyta</taxon>
        <taxon>Tracheophyta</taxon>
        <taxon>Spermatophyta</taxon>
        <taxon>Magnoliopsida</taxon>
        <taxon>eudicotyledons</taxon>
        <taxon>Gunneridae</taxon>
        <taxon>Pentapetalae</taxon>
        <taxon>asterids</taxon>
        <taxon>lamiids</taxon>
        <taxon>Solanales</taxon>
        <taxon>Solanaceae</taxon>
        <taxon>Solanoideae</taxon>
        <taxon>Solaneae</taxon>
        <taxon>Solanum</taxon>
        <taxon>Solanum subgen. Lycopersicon</taxon>
    </lineage>
</organism>
<dbReference type="AlphaFoldDB" id="A0A3Q7H1F6"/>
<sequence>MTKISATNNQIFTIANQITTTGGHFRHSIPLYKHQKLVAITNQTQNYPSIAHILTSPFFKISLLYHVTTISFRFMDGAWSPIARRVLGSTVIELTRSNSRAGASFPVRISARSHGVSTCEEREAPLGPSCIFVGPIETASKETLEALYRQARDAYYSGMPLIVDDMFDKVELRLRWYGSKHVVKYPRCSLRRHSTYADAEEDPSQVFALASVWLLILGFGSSFLIVPLICTIVQAYQDTFESGMPYTDQSFELFTILNGILFMVLGSIIGFPIASASVGALQGLWKNDLVALKGACPNCGEEVFAFLKAEKSNHSPHRADCHVCGSRLEFQTKVEQSISRPGRRWVYGRVYLIRQRQRWA</sequence>
<keyword evidence="1" id="KW-0472">Membrane</keyword>
<evidence type="ECO:0000256" key="1">
    <source>
        <dbReference type="SAM" id="Phobius"/>
    </source>
</evidence>
<dbReference type="GO" id="GO:0016730">
    <property type="term" value="F:oxidoreductase activity, acting on iron-sulfur proteins as donors"/>
    <property type="evidence" value="ECO:0000318"/>
    <property type="project" value="GO_Central"/>
</dbReference>
<protein>
    <recommendedName>
        <fullName evidence="4">PGR5-like protein 1A, chloroplastic</fullName>
    </recommendedName>
</protein>
<dbReference type="GO" id="GO:0009535">
    <property type="term" value="C:chloroplast thylakoid membrane"/>
    <property type="evidence" value="ECO:0007669"/>
    <property type="project" value="InterPro"/>
</dbReference>
<evidence type="ECO:0008006" key="4">
    <source>
        <dbReference type="Google" id="ProtNLM"/>
    </source>
</evidence>
<reference evidence="2" key="1">
    <citation type="journal article" date="2012" name="Nature">
        <title>The tomato genome sequence provides insights into fleshy fruit evolution.</title>
        <authorList>
            <consortium name="Tomato Genome Consortium"/>
        </authorList>
    </citation>
    <scope>NUCLEOTIDE SEQUENCE [LARGE SCALE GENOMIC DNA]</scope>
    <source>
        <strain evidence="2">cv. Heinz 1706</strain>
    </source>
</reference>
<dbReference type="Proteomes" id="UP000004994">
    <property type="component" value="Chromosome 6"/>
</dbReference>
<dbReference type="FunCoup" id="A0A3Q7H1F6">
    <property type="interactions" value="207"/>
</dbReference>
<dbReference type="GO" id="GO:0009773">
    <property type="term" value="P:photosynthetic electron transport in photosystem I"/>
    <property type="evidence" value="ECO:0000318"/>
    <property type="project" value="GO_Central"/>
</dbReference>
<reference evidence="2" key="2">
    <citation type="submission" date="2019-01" db="UniProtKB">
        <authorList>
            <consortium name="EnsemblPlants"/>
        </authorList>
    </citation>
    <scope>IDENTIFICATION</scope>
    <source>
        <strain evidence="2">cv. Heinz 1706</strain>
    </source>
</reference>
<keyword evidence="3" id="KW-1185">Reference proteome</keyword>
<keyword evidence="1" id="KW-0812">Transmembrane</keyword>
<keyword evidence="1" id="KW-1133">Transmembrane helix</keyword>
<dbReference type="PANTHER" id="PTHR31032:SF2">
    <property type="entry name" value="PGR5-LIKE A PROTEIN"/>
    <property type="match status" value="1"/>
</dbReference>
<evidence type="ECO:0000313" key="3">
    <source>
        <dbReference type="Proteomes" id="UP000004994"/>
    </source>
</evidence>
<dbReference type="InterPro" id="IPR039987">
    <property type="entry name" value="PGRL1"/>
</dbReference>
<dbReference type="Gramene" id="Solyc06g076250.3.1">
    <property type="protein sequence ID" value="Solyc06g076250.3.1"/>
    <property type="gene ID" value="Solyc06g076250.3"/>
</dbReference>
<accession>A0A3Q7H1F6</accession>
<feature type="transmembrane region" description="Helical" evidence="1">
    <location>
        <begin position="212"/>
        <end position="236"/>
    </location>
</feature>
<dbReference type="STRING" id="4081.A0A3Q7H1F6"/>